<dbReference type="OrthoDB" id="9806941at2"/>
<dbReference type="EMBL" id="RKRE01000003">
    <property type="protein sequence ID" value="RPF42943.1"/>
    <property type="molecule type" value="Genomic_DNA"/>
</dbReference>
<dbReference type="SUPFAM" id="SSF101801">
    <property type="entry name" value="Surface presentation of antigens (SPOA)"/>
    <property type="match status" value="1"/>
</dbReference>
<reference evidence="12 13" key="1">
    <citation type="submission" date="2018-11" db="EMBL/GenBank/DDBJ databases">
        <title>Genomic Encyclopedia of Type Strains, Phase IV (KMG-IV): sequencing the most valuable type-strain genomes for metagenomic binning, comparative biology and taxonomic classification.</title>
        <authorList>
            <person name="Goeker M."/>
        </authorList>
    </citation>
    <scope>NUCLEOTIDE SEQUENCE [LARGE SCALE GENOMIC DNA]</scope>
    <source>
        <strain evidence="12 13">DSM 102936</strain>
    </source>
</reference>
<keyword evidence="6" id="KW-0145">Chemotaxis</keyword>
<evidence type="ECO:0000256" key="2">
    <source>
        <dbReference type="ARBA" id="ARBA00004202"/>
    </source>
</evidence>
<dbReference type="CDD" id="cd17908">
    <property type="entry name" value="FliM"/>
    <property type="match status" value="1"/>
</dbReference>
<dbReference type="PANTHER" id="PTHR30034:SF6">
    <property type="entry name" value="YOP PROTEINS TRANSLOCATION PROTEIN Q"/>
    <property type="match status" value="1"/>
</dbReference>
<dbReference type="GO" id="GO:0003774">
    <property type="term" value="F:cytoskeletal motor activity"/>
    <property type="evidence" value="ECO:0007669"/>
    <property type="project" value="InterPro"/>
</dbReference>
<dbReference type="InterPro" id="IPR001689">
    <property type="entry name" value="Flag_FliM"/>
</dbReference>
<dbReference type="Pfam" id="PF01052">
    <property type="entry name" value="FliMN_C"/>
    <property type="match status" value="1"/>
</dbReference>
<dbReference type="Gene3D" id="3.40.1550.10">
    <property type="entry name" value="CheC-like"/>
    <property type="match status" value="1"/>
</dbReference>
<evidence type="ECO:0000256" key="8">
    <source>
        <dbReference type="ARBA" id="ARBA00023136"/>
    </source>
</evidence>
<accession>A0A3N5AEE9</accession>
<dbReference type="InterPro" id="IPR001543">
    <property type="entry name" value="FliN-like_C"/>
</dbReference>
<evidence type="ECO:0000256" key="9">
    <source>
        <dbReference type="ARBA" id="ARBA00023143"/>
    </source>
</evidence>
<dbReference type="InterPro" id="IPR028976">
    <property type="entry name" value="CheC-like_sf"/>
</dbReference>
<comment type="similarity">
    <text evidence="3">Belongs to the FliM family.</text>
</comment>
<keyword evidence="5" id="KW-1003">Cell membrane</keyword>
<keyword evidence="12" id="KW-0969">Cilium</keyword>
<evidence type="ECO:0000256" key="4">
    <source>
        <dbReference type="ARBA" id="ARBA00021898"/>
    </source>
</evidence>
<dbReference type="GO" id="GO:0071978">
    <property type="term" value="P:bacterial-type flagellum-dependent swarming motility"/>
    <property type="evidence" value="ECO:0007669"/>
    <property type="project" value="TreeGrafter"/>
</dbReference>
<dbReference type="PANTHER" id="PTHR30034">
    <property type="entry name" value="FLAGELLAR MOTOR SWITCH PROTEIN FLIM"/>
    <property type="match status" value="1"/>
</dbReference>
<evidence type="ECO:0000313" key="12">
    <source>
        <dbReference type="EMBL" id="RPF42943.1"/>
    </source>
</evidence>
<keyword evidence="8" id="KW-0472">Membrane</keyword>
<dbReference type="NCBIfam" id="TIGR01397">
    <property type="entry name" value="fliM_switch"/>
    <property type="match status" value="1"/>
</dbReference>
<evidence type="ECO:0000256" key="5">
    <source>
        <dbReference type="ARBA" id="ARBA00022475"/>
    </source>
</evidence>
<dbReference type="Gene3D" id="2.30.330.10">
    <property type="entry name" value="SpoA-like"/>
    <property type="match status" value="1"/>
</dbReference>
<comment type="subcellular location">
    <subcellularLocation>
        <location evidence="1">Bacterial flagellum basal body</location>
    </subcellularLocation>
    <subcellularLocation>
        <location evidence="2">Cell membrane</location>
        <topology evidence="2">Peripheral membrane protein</topology>
    </subcellularLocation>
</comment>
<evidence type="ECO:0000256" key="1">
    <source>
        <dbReference type="ARBA" id="ARBA00004117"/>
    </source>
</evidence>
<dbReference type="GO" id="GO:0050918">
    <property type="term" value="P:positive chemotaxis"/>
    <property type="evidence" value="ECO:0007669"/>
    <property type="project" value="TreeGrafter"/>
</dbReference>
<name>A0A3N5AEE9_9THEO</name>
<keyword evidence="12" id="KW-0966">Cell projection</keyword>
<evidence type="ECO:0000259" key="11">
    <source>
        <dbReference type="Pfam" id="PF01052"/>
    </source>
</evidence>
<gene>
    <name evidence="12" type="ORF">EDD75_2058</name>
</gene>
<evidence type="ECO:0000256" key="7">
    <source>
        <dbReference type="ARBA" id="ARBA00022779"/>
    </source>
</evidence>
<evidence type="ECO:0000256" key="3">
    <source>
        <dbReference type="ARBA" id="ARBA00011049"/>
    </source>
</evidence>
<dbReference type="PIRSF" id="PIRSF002888">
    <property type="entry name" value="FliM"/>
    <property type="match status" value="1"/>
</dbReference>
<dbReference type="GO" id="GO:0005886">
    <property type="term" value="C:plasma membrane"/>
    <property type="evidence" value="ECO:0007669"/>
    <property type="project" value="UniProtKB-SubCell"/>
</dbReference>
<dbReference type="RefSeq" id="WP_123931683.1">
    <property type="nucleotide sequence ID" value="NZ_RKRE01000003.1"/>
</dbReference>
<keyword evidence="7" id="KW-0283">Flagellar rotation</keyword>
<evidence type="ECO:0000256" key="10">
    <source>
        <dbReference type="NCBIfam" id="TIGR01397"/>
    </source>
</evidence>
<dbReference type="SUPFAM" id="SSF103039">
    <property type="entry name" value="CheC-like"/>
    <property type="match status" value="1"/>
</dbReference>
<dbReference type="PRINTS" id="PR00955">
    <property type="entry name" value="FLGMOTORFLIM"/>
</dbReference>
<organism evidence="12 13">
    <name type="scientific">Thermodesulfitimonas autotrophica</name>
    <dbReference type="NCBI Taxonomy" id="1894989"/>
    <lineage>
        <taxon>Bacteria</taxon>
        <taxon>Bacillati</taxon>
        <taxon>Bacillota</taxon>
        <taxon>Clostridia</taxon>
        <taxon>Thermoanaerobacterales</taxon>
        <taxon>Thermoanaerobacteraceae</taxon>
        <taxon>Thermodesulfitimonas</taxon>
    </lineage>
</organism>
<evidence type="ECO:0000313" key="13">
    <source>
        <dbReference type="Proteomes" id="UP000282654"/>
    </source>
</evidence>
<dbReference type="Proteomes" id="UP000282654">
    <property type="component" value="Unassembled WGS sequence"/>
</dbReference>
<sequence length="330" mass="36587">MPDILSQAEIDALLAALSTGQIKPEEAPVQTAISGVKKYDFRRPNKFSKDQLRTLQILHENLARILSGFLSGYLRTNISMTVSSVEQFTFDDFIRSLPMPTLLTIFSLKPLKGVAVMETNLHFLFPVIDLLFGGPGEMPKKIRELTDIEVSVAKKLSAKILENLSFAWSDVFKVEPEIESVETNPRFQQVISPSEVVAVITFSTIVGNSSGGVVNLCFSQATLEPLLAQLQSYYHVRPGESQEGTAREELLYWINRMPLEITVVTGETEITVREFLNLQVGDVVPLNRGVNQDMDVYVGRQLRYKAQAGTVGQYLAVQITSFAEGGELVG</sequence>
<dbReference type="AlphaFoldDB" id="A0A3N5AEE9"/>
<keyword evidence="9" id="KW-0975">Bacterial flagellum</keyword>
<protein>
    <recommendedName>
        <fullName evidence="4 10">Flagellar motor switch protein FliM</fullName>
    </recommendedName>
</protein>
<dbReference type="GO" id="GO:0009425">
    <property type="term" value="C:bacterial-type flagellum basal body"/>
    <property type="evidence" value="ECO:0007669"/>
    <property type="project" value="UniProtKB-SubCell"/>
</dbReference>
<dbReference type="Pfam" id="PF02154">
    <property type="entry name" value="FliM"/>
    <property type="match status" value="1"/>
</dbReference>
<feature type="domain" description="Flagellar motor switch protein FliN-like C-terminal" evidence="11">
    <location>
        <begin position="254"/>
        <end position="322"/>
    </location>
</feature>
<evidence type="ECO:0000256" key="6">
    <source>
        <dbReference type="ARBA" id="ARBA00022500"/>
    </source>
</evidence>
<proteinExistence type="inferred from homology"/>
<dbReference type="InterPro" id="IPR036429">
    <property type="entry name" value="SpoA-like_sf"/>
</dbReference>
<keyword evidence="12" id="KW-0282">Flagellum</keyword>
<comment type="caution">
    <text evidence="12">The sequence shown here is derived from an EMBL/GenBank/DDBJ whole genome shotgun (WGS) entry which is preliminary data.</text>
</comment>
<keyword evidence="13" id="KW-1185">Reference proteome</keyword>